<dbReference type="Proteomes" id="UP000323856">
    <property type="component" value="Unassembled WGS sequence"/>
</dbReference>
<evidence type="ECO:0000259" key="1">
    <source>
        <dbReference type="Pfam" id="PF17775"/>
    </source>
</evidence>
<dbReference type="Gene3D" id="3.10.450.50">
    <property type="match status" value="1"/>
</dbReference>
<dbReference type="AlphaFoldDB" id="A0A5B0EE54"/>
<dbReference type="Pfam" id="PF17775">
    <property type="entry name" value="YchJ_M-like"/>
    <property type="match status" value="1"/>
</dbReference>
<sequence length="133" mass="15033">MEKDARCPCNSGEPYGSCCGGYHQGFNDSQAPTWPGTAVALMRSRFSAFAVNLPEYLLATWHAKTRPTDLVVDEAMIWHRLDIIRTESGGPFDSRGVVEFEAHYSLLNHSSSQHEISEFVREDGRWYYVNGED</sequence>
<accession>A0A5B0EE54</accession>
<dbReference type="EMBL" id="VOBL01000007">
    <property type="protein sequence ID" value="KAA0977327.1"/>
    <property type="molecule type" value="Genomic_DNA"/>
</dbReference>
<evidence type="ECO:0000313" key="2">
    <source>
        <dbReference type="EMBL" id="KAA0977327.1"/>
    </source>
</evidence>
<organism evidence="2 3">
    <name type="scientific">Paeniglutamicibacter gangotriensis</name>
    <dbReference type="NCBI Taxonomy" id="254787"/>
    <lineage>
        <taxon>Bacteria</taxon>
        <taxon>Bacillati</taxon>
        <taxon>Actinomycetota</taxon>
        <taxon>Actinomycetes</taxon>
        <taxon>Micrococcales</taxon>
        <taxon>Micrococcaceae</taxon>
        <taxon>Paeniglutamicibacter</taxon>
    </lineage>
</organism>
<gene>
    <name evidence="2" type="ORF">FQ154_08455</name>
</gene>
<name>A0A5B0EE54_9MICC</name>
<dbReference type="InterPro" id="IPR032710">
    <property type="entry name" value="NTF2-like_dom_sf"/>
</dbReference>
<reference evidence="2 3" key="1">
    <citation type="submission" date="2019-07" db="EMBL/GenBank/DDBJ databases">
        <title>Analysis of the biochemical properties, biological activity and biotechnological potential of siderophores and biosurfactants produced by Antarctic psychrotolerant bacteria.</title>
        <authorList>
            <person name="Styczynski M."/>
            <person name="Krucon T."/>
            <person name="Decewicz P."/>
            <person name="Dziewit L."/>
        </authorList>
    </citation>
    <scope>NUCLEOTIDE SEQUENCE [LARGE SCALE GENOMIC DNA]</scope>
    <source>
        <strain evidence="2 3">ANT_H27</strain>
    </source>
</reference>
<evidence type="ECO:0000313" key="3">
    <source>
        <dbReference type="Proteomes" id="UP000323856"/>
    </source>
</evidence>
<dbReference type="OrthoDB" id="21421at2"/>
<dbReference type="SUPFAM" id="SSF54427">
    <property type="entry name" value="NTF2-like"/>
    <property type="match status" value="1"/>
</dbReference>
<protein>
    <recommendedName>
        <fullName evidence="1">YchJ-like middle NTF2-like domain-containing protein</fullName>
    </recommendedName>
</protein>
<dbReference type="InterPro" id="IPR048469">
    <property type="entry name" value="YchJ-like_M"/>
</dbReference>
<proteinExistence type="predicted"/>
<comment type="caution">
    <text evidence="2">The sequence shown here is derived from an EMBL/GenBank/DDBJ whole genome shotgun (WGS) entry which is preliminary data.</text>
</comment>
<dbReference type="RefSeq" id="WP_149619372.1">
    <property type="nucleotide sequence ID" value="NZ_VOBL01000007.1"/>
</dbReference>
<feature type="domain" description="YchJ-like middle NTF2-like" evidence="1">
    <location>
        <begin position="37"/>
        <end position="131"/>
    </location>
</feature>